<dbReference type="EMBL" id="KL198008">
    <property type="protein sequence ID" value="KDQ28435.1"/>
    <property type="molecule type" value="Genomic_DNA"/>
</dbReference>
<feature type="compositionally biased region" description="Acidic residues" evidence="1">
    <location>
        <begin position="221"/>
        <end position="234"/>
    </location>
</feature>
<gene>
    <name evidence="2" type="ORF">PLEOSDRAFT_1084169</name>
</gene>
<accession>A0A067NN57</accession>
<dbReference type="Proteomes" id="UP000027073">
    <property type="component" value="Unassembled WGS sequence"/>
</dbReference>
<evidence type="ECO:0000313" key="2">
    <source>
        <dbReference type="EMBL" id="KDQ28435.1"/>
    </source>
</evidence>
<proteinExistence type="predicted"/>
<evidence type="ECO:0000256" key="1">
    <source>
        <dbReference type="SAM" id="MobiDB-lite"/>
    </source>
</evidence>
<organism evidence="2 3">
    <name type="scientific">Pleurotus ostreatus (strain PC15)</name>
    <name type="common">Oyster mushroom</name>
    <dbReference type="NCBI Taxonomy" id="1137138"/>
    <lineage>
        <taxon>Eukaryota</taxon>
        <taxon>Fungi</taxon>
        <taxon>Dikarya</taxon>
        <taxon>Basidiomycota</taxon>
        <taxon>Agaricomycotina</taxon>
        <taxon>Agaricomycetes</taxon>
        <taxon>Agaricomycetidae</taxon>
        <taxon>Agaricales</taxon>
        <taxon>Pleurotineae</taxon>
        <taxon>Pleurotaceae</taxon>
        <taxon>Pleurotus</taxon>
    </lineage>
</organism>
<evidence type="ECO:0000313" key="3">
    <source>
        <dbReference type="Proteomes" id="UP000027073"/>
    </source>
</evidence>
<protein>
    <submittedName>
        <fullName evidence="2">Uncharacterized protein</fullName>
    </submittedName>
</protein>
<dbReference type="VEuPathDB" id="FungiDB:PLEOSDRAFT_1084169"/>
<sequence length="284" mass="31668">MSDERDTADFIKSLFRVSGLDEPDLEEGEDWMTYSSGRNILSVVYATGLCVNAQTVNEDDAFLLRNADKDEQNDASEEECYEDLSALFAGEADFKEVDVAQEEGQKPAFQSCYDVYGVLQKGNHIAKLGHVNHKHRNVVVSTKLELEENITVLVEMWDNRSTVDFIKSLFRVCGFVEPDLEEGVHWMRYSSTGRKTPPVILVAEPSATTTVDEADSQVLGGEDEERDISEEGYDGDYSSFAEEDPLALSDDGSLETLSLETLFDEDEAAQEEEKAAVPTWCIIS</sequence>
<dbReference type="HOGENOM" id="CLU_980460_0_0_1"/>
<name>A0A067NN57_PLEO1</name>
<feature type="region of interest" description="Disordered" evidence="1">
    <location>
        <begin position="217"/>
        <end position="236"/>
    </location>
</feature>
<dbReference type="InParanoid" id="A0A067NN57"/>
<dbReference type="AlphaFoldDB" id="A0A067NN57"/>
<reference evidence="3" key="1">
    <citation type="journal article" date="2014" name="Proc. Natl. Acad. Sci. U.S.A.">
        <title>Extensive sampling of basidiomycete genomes demonstrates inadequacy of the white-rot/brown-rot paradigm for wood decay fungi.</title>
        <authorList>
            <person name="Riley R."/>
            <person name="Salamov A.A."/>
            <person name="Brown D.W."/>
            <person name="Nagy L.G."/>
            <person name="Floudas D."/>
            <person name="Held B.W."/>
            <person name="Levasseur A."/>
            <person name="Lombard V."/>
            <person name="Morin E."/>
            <person name="Otillar R."/>
            <person name="Lindquist E.A."/>
            <person name="Sun H."/>
            <person name="LaButti K.M."/>
            <person name="Schmutz J."/>
            <person name="Jabbour D."/>
            <person name="Luo H."/>
            <person name="Baker S.E."/>
            <person name="Pisabarro A.G."/>
            <person name="Walton J.D."/>
            <person name="Blanchette R.A."/>
            <person name="Henrissat B."/>
            <person name="Martin F."/>
            <person name="Cullen D."/>
            <person name="Hibbett D.S."/>
            <person name="Grigoriev I.V."/>
        </authorList>
    </citation>
    <scope>NUCLEOTIDE SEQUENCE [LARGE SCALE GENOMIC DNA]</scope>
    <source>
        <strain evidence="3">PC15</strain>
    </source>
</reference>